<dbReference type="Pfam" id="PF19016">
    <property type="entry name" value="DUF5745"/>
    <property type="match status" value="1"/>
</dbReference>
<dbReference type="EMBL" id="LR783851">
    <property type="protein sequence ID" value="CAB3230078.1"/>
    <property type="molecule type" value="mRNA"/>
</dbReference>
<sequence length="859" mass="99289">MEFITEHDVVRLANAMSVKCDLNIKVDLASQCTSDFILTIYNAVMGELPVGVLADCTSLDAQYHNISCVVDTLADDYLHVDLSHISPQYVVAGDPTSIYNLLEILDGLFEFMLDQISNDLDSGDEGDVDSEVFSEKQLSHTWGGRERKYDSDTFLDSSTNTADLIALDDKAQKDRVEQLTDVDDQHFVPMQKSLSPDVDWQELKSAGSISEHTLELTDFNDTLRGDASADRTESLLRLAETEVKQIDLSSNNDPVSLRSTHETKPLKETYKVDLEPHTTKQETDLKSTYKVPVSEPSIIIDDSDKGSAMSVSDVTSNDVQSSTPSSVVMEGRPQPNLTQKSQSSSASSSGVDEPDGIPKPDLMTEQIYQPPSIDNSFEDTDRGQVNRRHPGSTEAPQQQRDWVKLLNNLQKTVDDSRKIREKYFATPQADSMLSDSRDTGIEERSRPSVVHSDSEVLRDSTRPKSLQRNVRFEDTISTKTAKELKEFRQVLQREKQLQDLKNKVLSASYHDHLDEVQEAEREKIRPLARKARKTERDFNAKMKQRQRKAPQKSGAKKDLATAAKWKSWQTPIVKKTPRSHPIPSERKIKGDLEIGEHDLLPLLISEFPGLELSSHTVNNAWKKQFRQIEVLTSRESQHQKARKHTEKQMQEAHHRHHLLTDIMRREHEHTQRVRESKERQAGRREAQRSVKDRRQQSARVRRYYRDYQLQMRARMLKRRTKEEKLFRNLFEEGLDIQRSRLRELRKYARDKREIQQTRQRNEIASLENYYKDQFAILAETLDSEKNQLRVRDKAQTELLRKMKSGLRQKMEREISNLQERITRDDEDVYFREMEADRIRRQLQLATYHAKFDSSLAKSM</sequence>
<dbReference type="AlphaFoldDB" id="A0A6F9D9V1"/>
<feature type="compositionally biased region" description="Polar residues" evidence="2">
    <location>
        <begin position="366"/>
        <end position="375"/>
    </location>
</feature>
<dbReference type="InterPro" id="IPR026619">
    <property type="entry name" value="CEP95"/>
</dbReference>
<feature type="compositionally biased region" description="Basic and acidic residues" evidence="2">
    <location>
        <begin position="663"/>
        <end position="695"/>
    </location>
</feature>
<dbReference type="InterPro" id="IPR044039">
    <property type="entry name" value="DUF5745"/>
</dbReference>
<keyword evidence="1" id="KW-0175">Coiled coil</keyword>
<feature type="region of interest" description="Disordered" evidence="2">
    <location>
        <begin position="426"/>
        <end position="463"/>
    </location>
</feature>
<proteinExistence type="evidence at transcript level"/>
<evidence type="ECO:0000259" key="3">
    <source>
        <dbReference type="Pfam" id="PF19016"/>
    </source>
</evidence>
<feature type="compositionally biased region" description="Basic and acidic residues" evidence="2">
    <location>
        <begin position="435"/>
        <end position="462"/>
    </location>
</feature>
<gene>
    <name evidence="4" type="primary">Cep95</name>
</gene>
<evidence type="ECO:0000313" key="4">
    <source>
        <dbReference type="EMBL" id="CAB3230078.1"/>
    </source>
</evidence>
<dbReference type="GO" id="GO:0005813">
    <property type="term" value="C:centrosome"/>
    <property type="evidence" value="ECO:0007669"/>
    <property type="project" value="InterPro"/>
</dbReference>
<feature type="coiled-coil region" evidence="1">
    <location>
        <begin position="800"/>
        <end position="827"/>
    </location>
</feature>
<dbReference type="GO" id="GO:0000922">
    <property type="term" value="C:spindle pole"/>
    <property type="evidence" value="ECO:0007669"/>
    <property type="project" value="InterPro"/>
</dbReference>
<feature type="domain" description="DUF5745" evidence="3">
    <location>
        <begin position="52"/>
        <end position="108"/>
    </location>
</feature>
<organism evidence="4">
    <name type="scientific">Phallusia mammillata</name>
    <dbReference type="NCBI Taxonomy" id="59560"/>
    <lineage>
        <taxon>Eukaryota</taxon>
        <taxon>Metazoa</taxon>
        <taxon>Chordata</taxon>
        <taxon>Tunicata</taxon>
        <taxon>Ascidiacea</taxon>
        <taxon>Phlebobranchia</taxon>
        <taxon>Ascidiidae</taxon>
        <taxon>Phallusia</taxon>
    </lineage>
</organism>
<feature type="compositionally biased region" description="Basic and acidic residues" evidence="2">
    <location>
        <begin position="259"/>
        <end position="287"/>
    </location>
</feature>
<feature type="compositionally biased region" description="Polar residues" evidence="2">
    <location>
        <begin position="309"/>
        <end position="326"/>
    </location>
</feature>
<dbReference type="PANTHER" id="PTHR22545">
    <property type="entry name" value="CENTROSOMAL PROTEIN OF 95 KDA"/>
    <property type="match status" value="1"/>
</dbReference>
<reference evidence="4" key="1">
    <citation type="submission" date="2020-04" db="EMBL/GenBank/DDBJ databases">
        <authorList>
            <person name="Neveu A P."/>
        </authorList>
    </citation>
    <scope>NUCLEOTIDE SEQUENCE</scope>
    <source>
        <tissue evidence="4">Whole embryo</tissue>
    </source>
</reference>
<evidence type="ECO:0000256" key="1">
    <source>
        <dbReference type="SAM" id="Coils"/>
    </source>
</evidence>
<feature type="region of interest" description="Disordered" evidence="2">
    <location>
        <begin position="530"/>
        <end position="561"/>
    </location>
</feature>
<name>A0A6F9D9V1_9ASCI</name>
<accession>A0A6F9D9V1</accession>
<feature type="region of interest" description="Disordered" evidence="2">
    <location>
        <begin position="249"/>
        <end position="400"/>
    </location>
</feature>
<evidence type="ECO:0000256" key="2">
    <source>
        <dbReference type="SAM" id="MobiDB-lite"/>
    </source>
</evidence>
<feature type="region of interest" description="Disordered" evidence="2">
    <location>
        <begin position="663"/>
        <end position="697"/>
    </location>
</feature>
<dbReference type="PANTHER" id="PTHR22545:SF0">
    <property type="entry name" value="CENTROSOMAL PROTEIN OF 95 KDA"/>
    <property type="match status" value="1"/>
</dbReference>
<feature type="compositionally biased region" description="Polar residues" evidence="2">
    <location>
        <begin position="249"/>
        <end position="258"/>
    </location>
</feature>
<protein>
    <submittedName>
        <fullName evidence="4">Centrosomal protein of 95 kDa-like</fullName>
    </submittedName>
</protein>